<evidence type="ECO:0000313" key="2">
    <source>
        <dbReference type="Proteomes" id="UP000076502"/>
    </source>
</evidence>
<reference evidence="1 2" key="1">
    <citation type="submission" date="2015-07" db="EMBL/GenBank/DDBJ databases">
        <title>The genome of Dufourea novaeangliae.</title>
        <authorList>
            <person name="Pan H."/>
            <person name="Kapheim K."/>
        </authorList>
    </citation>
    <scope>NUCLEOTIDE SEQUENCE [LARGE SCALE GENOMIC DNA]</scope>
    <source>
        <strain evidence="1">0120121106</strain>
        <tissue evidence="1">Whole body</tissue>
    </source>
</reference>
<name>A0A154P889_DUFNO</name>
<accession>A0A154P889</accession>
<sequence>MDEETMWKDFYHKIVEEKETKEKEEQEKSEHEIRLLISLGNTLIYFLTFRQLTLIANECVHVGSVELVPRDDTFPMDQQQVGVVMCVIKAEREFLVSISTKRPAWKSSRGLDYRRVDQSVSEYVVTCKLSNIEINIMRIKSVRIRFETAEITEGRVCLTSLQTLCLMLTDNTPVSNTVKFK</sequence>
<gene>
    <name evidence="1" type="ORF">WN55_09124</name>
</gene>
<proteinExistence type="predicted"/>
<evidence type="ECO:0000313" key="1">
    <source>
        <dbReference type="EMBL" id="KZC08061.1"/>
    </source>
</evidence>
<protein>
    <submittedName>
        <fullName evidence="1">Uncharacterized protein</fullName>
    </submittedName>
</protein>
<keyword evidence="2" id="KW-1185">Reference proteome</keyword>
<organism evidence="1 2">
    <name type="scientific">Dufourea novaeangliae</name>
    <name type="common">Sweat bee</name>
    <dbReference type="NCBI Taxonomy" id="178035"/>
    <lineage>
        <taxon>Eukaryota</taxon>
        <taxon>Metazoa</taxon>
        <taxon>Ecdysozoa</taxon>
        <taxon>Arthropoda</taxon>
        <taxon>Hexapoda</taxon>
        <taxon>Insecta</taxon>
        <taxon>Pterygota</taxon>
        <taxon>Neoptera</taxon>
        <taxon>Endopterygota</taxon>
        <taxon>Hymenoptera</taxon>
        <taxon>Apocrita</taxon>
        <taxon>Aculeata</taxon>
        <taxon>Apoidea</taxon>
        <taxon>Anthophila</taxon>
        <taxon>Halictidae</taxon>
        <taxon>Rophitinae</taxon>
        <taxon>Dufourea</taxon>
    </lineage>
</organism>
<dbReference type="AlphaFoldDB" id="A0A154P889"/>
<dbReference type="Proteomes" id="UP000076502">
    <property type="component" value="Unassembled WGS sequence"/>
</dbReference>
<dbReference type="EMBL" id="KQ434839">
    <property type="protein sequence ID" value="KZC08061.1"/>
    <property type="molecule type" value="Genomic_DNA"/>
</dbReference>